<feature type="region of interest" description="Disordered" evidence="1">
    <location>
        <begin position="167"/>
        <end position="191"/>
    </location>
</feature>
<feature type="compositionally biased region" description="Basic residues" evidence="1">
    <location>
        <begin position="178"/>
        <end position="191"/>
    </location>
</feature>
<organism evidence="2 3">
    <name type="scientific">Azospirillum oleiclasticum</name>
    <dbReference type="NCBI Taxonomy" id="2735135"/>
    <lineage>
        <taxon>Bacteria</taxon>
        <taxon>Pseudomonadati</taxon>
        <taxon>Pseudomonadota</taxon>
        <taxon>Alphaproteobacteria</taxon>
        <taxon>Rhodospirillales</taxon>
        <taxon>Azospirillaceae</taxon>
        <taxon>Azospirillum</taxon>
    </lineage>
</organism>
<dbReference type="Proteomes" id="UP000584642">
    <property type="component" value="Unassembled WGS sequence"/>
</dbReference>
<proteinExistence type="predicted"/>
<evidence type="ECO:0000313" key="2">
    <source>
        <dbReference type="EMBL" id="NYZ21728.1"/>
    </source>
</evidence>
<gene>
    <name evidence="2" type="ORF">HND93_18600</name>
</gene>
<accession>A0ABX2TEY6</accession>
<name>A0ABX2TEY6_9PROT</name>
<protein>
    <submittedName>
        <fullName evidence="2">Uncharacterized protein</fullName>
    </submittedName>
</protein>
<comment type="caution">
    <text evidence="2">The sequence shown here is derived from an EMBL/GenBank/DDBJ whole genome shotgun (WGS) entry which is preliminary data.</text>
</comment>
<dbReference type="EMBL" id="JABFDB010000013">
    <property type="protein sequence ID" value="NYZ21728.1"/>
    <property type="molecule type" value="Genomic_DNA"/>
</dbReference>
<keyword evidence="3" id="KW-1185">Reference proteome</keyword>
<evidence type="ECO:0000256" key="1">
    <source>
        <dbReference type="SAM" id="MobiDB-lite"/>
    </source>
</evidence>
<reference evidence="2 3" key="1">
    <citation type="submission" date="2020-05" db="EMBL/GenBank/DDBJ databases">
        <title>Azospirillum oleiclasticum sp. nov, a nitrogen-fixing and heavy crude oil-emulsifying bacterium isolated from the crude oil of Yumen Oilfield.</title>
        <authorList>
            <person name="Wu D."/>
            <person name="Cai M."/>
            <person name="Zhang X."/>
        </authorList>
    </citation>
    <scope>NUCLEOTIDE SEQUENCE [LARGE SCALE GENOMIC DNA]</scope>
    <source>
        <strain evidence="2 3">ROY-1-1-2</strain>
    </source>
</reference>
<sequence length="191" mass="21863">MAWKRDSAGRDEIRGLIDAIERQAREAVALGERAQRDMGGDRFASYLDFRKKVEEARALATLTEDRLQSLSETRVDDLRAQFEKMDLFLIRLLANATRRYFASMRDDQILPIGARELFEPELRIIEEMRLKLSRPQYADKVAPAVLEDLDATAGIIQRICARAPALPDFSDEPSPPKPVRRLRNLARPVRS</sequence>
<evidence type="ECO:0000313" key="3">
    <source>
        <dbReference type="Proteomes" id="UP000584642"/>
    </source>
</evidence>